<evidence type="ECO:0000313" key="4">
    <source>
        <dbReference type="EMBL" id="SJL00327.1"/>
    </source>
</evidence>
<dbReference type="InterPro" id="IPR000195">
    <property type="entry name" value="Rab-GAP-TBC_dom"/>
</dbReference>
<dbReference type="FunFam" id="1.10.472.80:FF:000038">
    <property type="entry name" value="TBC1 domain family member 5"/>
    <property type="match status" value="1"/>
</dbReference>
<dbReference type="SUPFAM" id="SSF47923">
    <property type="entry name" value="Ypt/Rab-GAP domain of gyp1p"/>
    <property type="match status" value="2"/>
</dbReference>
<accession>A0A284QV34</accession>
<dbReference type="InterPro" id="IPR035969">
    <property type="entry name" value="Rab-GAP_TBC_sf"/>
</dbReference>
<reference evidence="5" key="1">
    <citation type="journal article" date="2017" name="Nat. Ecol. Evol.">
        <title>Genome expansion and lineage-specific genetic innovations in the forest pathogenic fungi Armillaria.</title>
        <authorList>
            <person name="Sipos G."/>
            <person name="Prasanna A.N."/>
            <person name="Walter M.C."/>
            <person name="O'Connor E."/>
            <person name="Balint B."/>
            <person name="Krizsan K."/>
            <person name="Kiss B."/>
            <person name="Hess J."/>
            <person name="Varga T."/>
            <person name="Slot J."/>
            <person name="Riley R."/>
            <person name="Boka B."/>
            <person name="Rigling D."/>
            <person name="Barry K."/>
            <person name="Lee J."/>
            <person name="Mihaltcheva S."/>
            <person name="LaButti K."/>
            <person name="Lipzen A."/>
            <person name="Waldron R."/>
            <person name="Moloney N.M."/>
            <person name="Sperisen C."/>
            <person name="Kredics L."/>
            <person name="Vagvoelgyi C."/>
            <person name="Patrignani A."/>
            <person name="Fitzpatrick D."/>
            <person name="Nagy I."/>
            <person name="Doyle S."/>
            <person name="Anderson J.B."/>
            <person name="Grigoriev I.V."/>
            <person name="Gueldener U."/>
            <person name="Muensterkoetter M."/>
            <person name="Nagy L.G."/>
        </authorList>
    </citation>
    <scope>NUCLEOTIDE SEQUENCE [LARGE SCALE GENOMIC DNA]</scope>
    <source>
        <strain evidence="5">C18/9</strain>
    </source>
</reference>
<dbReference type="Gene3D" id="1.10.8.270">
    <property type="entry name" value="putative rabgap domain of human tbc1 domain family member 14 like domains"/>
    <property type="match status" value="1"/>
</dbReference>
<proteinExistence type="predicted"/>
<evidence type="ECO:0000256" key="2">
    <source>
        <dbReference type="SAM" id="MobiDB-lite"/>
    </source>
</evidence>
<dbReference type="PROSITE" id="PS50086">
    <property type="entry name" value="TBC_RABGAP"/>
    <property type="match status" value="1"/>
</dbReference>
<dbReference type="Proteomes" id="UP000219338">
    <property type="component" value="Unassembled WGS sequence"/>
</dbReference>
<dbReference type="SMART" id="SM00164">
    <property type="entry name" value="TBC"/>
    <property type="match status" value="1"/>
</dbReference>
<dbReference type="PANTHER" id="PTHR22957">
    <property type="entry name" value="TBC1 DOMAIN FAMILY MEMBER GTPASE-ACTIVATING PROTEIN"/>
    <property type="match status" value="1"/>
</dbReference>
<feature type="compositionally biased region" description="Polar residues" evidence="2">
    <location>
        <begin position="704"/>
        <end position="714"/>
    </location>
</feature>
<dbReference type="GO" id="GO:0005096">
    <property type="term" value="F:GTPase activator activity"/>
    <property type="evidence" value="ECO:0007669"/>
    <property type="project" value="UniProtKB-KW"/>
</dbReference>
<keyword evidence="5" id="KW-1185">Reference proteome</keyword>
<organism evidence="4 5">
    <name type="scientific">Armillaria ostoyae</name>
    <name type="common">Armillaria root rot fungus</name>
    <dbReference type="NCBI Taxonomy" id="47428"/>
    <lineage>
        <taxon>Eukaryota</taxon>
        <taxon>Fungi</taxon>
        <taxon>Dikarya</taxon>
        <taxon>Basidiomycota</taxon>
        <taxon>Agaricomycotina</taxon>
        <taxon>Agaricomycetes</taxon>
        <taxon>Agaricomycetidae</taxon>
        <taxon>Agaricales</taxon>
        <taxon>Marasmiineae</taxon>
        <taxon>Physalacriaceae</taxon>
        <taxon>Armillaria</taxon>
    </lineage>
</organism>
<feature type="domain" description="Rab-GAP TBC" evidence="3">
    <location>
        <begin position="161"/>
        <end position="380"/>
    </location>
</feature>
<sequence length="774" mass="86842">MSTVLTSDNSGKYIPRFLLSNTSAKPEVAGMTTARARIESVEKAFHNLFRSGTSLAKIKDASLADRLFPFSDDVLEIPGRSIAWKLFLVQSEPLKALVEADSSPLLDSLGETRKQYAALLLEKMRAPDGSYEDGFVVPGSLPSPKRESRLEVNLDRNNPLSLHTENPWTEWFASVELRKTILQDVERTFPDIDFFRLPDVQAQLTNILFIYSVMHPTIGYRQGMHELLAPLYYAVEYDSISEDDQEYVHDFKVQEMCSKPWAAADAWCLFNAVMQSASQWYEWREPPLDAKGRSALPSHVHLHIPGGPVDLKPYVPPIVQTCNNIQANFLRTTDPQLWQRLQTTGIEPQIYGIRWLRLLFTREFSLPDAMKLWDALFACDPSFDLAPWICVAMLIRIRNELLPSDYSTQLTVLLRYPSVPRSFEYGSPVHPTSLLVRQALALQMSPAPSTGVLLVSENRNLLNISMDVPETPPAPRRRSTPLARNRPLSTPAASGSSNAVQGHARQQSSQSLGFPEMLARGILERGESLGINKTLMSAVSELKRNIPELASSLMRAPANAYPMTDENIGEQPPWEHRSRLEMEKELSDLHATNKRLGDSLGWIVDVLLQDEDQANAEHLRKQRRQAIESLSYVRDILISQSTDDIEEERLYSEEENAKRKREKTKQADVVEVLQPKIPTPVKPNPARGKGSRSLPIANTPPGRMSSSLSQNTSPARLAPWNYTRSNFSSPTSSIPETLLPRPPPPTSTTIPRSAPDGRRDKTSEVLQDPLGALH</sequence>
<dbReference type="STRING" id="47428.A0A284QV34"/>
<dbReference type="Gene3D" id="1.10.472.80">
    <property type="entry name" value="Ypt/Rab-GAP domain of gyp1p, domain 3"/>
    <property type="match status" value="1"/>
</dbReference>
<name>A0A284QV34_ARMOS</name>
<dbReference type="OrthoDB" id="27140at2759"/>
<dbReference type="OMA" id="LHDENPW"/>
<feature type="compositionally biased region" description="Basic and acidic residues" evidence="2">
    <location>
        <begin position="648"/>
        <end position="657"/>
    </location>
</feature>
<dbReference type="FunFam" id="1.10.8.270:FF:000031">
    <property type="entry name" value="TBC1 domain family member 5"/>
    <property type="match status" value="1"/>
</dbReference>
<keyword evidence="1" id="KW-0343">GTPase activation</keyword>
<dbReference type="AlphaFoldDB" id="A0A284QV34"/>
<evidence type="ECO:0000256" key="1">
    <source>
        <dbReference type="ARBA" id="ARBA00022468"/>
    </source>
</evidence>
<feature type="compositionally biased region" description="Polar residues" evidence="2">
    <location>
        <begin position="487"/>
        <end position="512"/>
    </location>
</feature>
<feature type="region of interest" description="Disordered" evidence="2">
    <location>
        <begin position="465"/>
        <end position="513"/>
    </location>
</feature>
<evidence type="ECO:0000259" key="3">
    <source>
        <dbReference type="PROSITE" id="PS50086"/>
    </source>
</evidence>
<feature type="region of interest" description="Disordered" evidence="2">
    <location>
        <begin position="648"/>
        <end position="774"/>
    </location>
</feature>
<protein>
    <recommendedName>
        <fullName evidence="3">Rab-GAP TBC domain-containing protein</fullName>
    </recommendedName>
</protein>
<evidence type="ECO:0000313" key="5">
    <source>
        <dbReference type="Proteomes" id="UP000219338"/>
    </source>
</evidence>
<gene>
    <name evidence="4" type="ORF">ARMOST_03640</name>
</gene>
<dbReference type="Pfam" id="PF00566">
    <property type="entry name" value="RabGAP-TBC"/>
    <property type="match status" value="2"/>
</dbReference>
<feature type="compositionally biased region" description="Polar residues" evidence="2">
    <location>
        <begin position="722"/>
        <end position="733"/>
    </location>
</feature>
<dbReference type="EMBL" id="FUEG01000002">
    <property type="protein sequence ID" value="SJL00327.1"/>
    <property type="molecule type" value="Genomic_DNA"/>
</dbReference>
<dbReference type="PANTHER" id="PTHR22957:SF337">
    <property type="entry name" value="TBC1 DOMAIN FAMILY MEMBER 5"/>
    <property type="match status" value="1"/>
</dbReference>